<evidence type="ECO:0000256" key="7">
    <source>
        <dbReference type="ARBA" id="ARBA00023016"/>
    </source>
</evidence>
<organism evidence="8 9">
    <name type="scientific">Gallibacterium genomosp. 3</name>
    <dbReference type="NCBI Taxonomy" id="505345"/>
    <lineage>
        <taxon>Bacteria</taxon>
        <taxon>Pseudomonadati</taxon>
        <taxon>Pseudomonadota</taxon>
        <taxon>Gammaproteobacteria</taxon>
        <taxon>Pasteurellales</taxon>
        <taxon>Pasteurellaceae</taxon>
        <taxon>Gallibacterium</taxon>
    </lineage>
</organism>
<evidence type="ECO:0000256" key="3">
    <source>
        <dbReference type="ARBA" id="ARBA00022722"/>
    </source>
</evidence>
<evidence type="ECO:0000313" key="9">
    <source>
        <dbReference type="Proteomes" id="UP000092626"/>
    </source>
</evidence>
<comment type="similarity">
    <text evidence="1">Belongs to the HicA mRNA interferase family.</text>
</comment>
<keyword evidence="3" id="KW-0540">Nuclease</keyword>
<keyword evidence="6" id="KW-0694">RNA-binding</keyword>
<protein>
    <recommendedName>
        <fullName evidence="10">Toxin HicA</fullName>
    </recommendedName>
</protein>
<reference evidence="8 9" key="1">
    <citation type="submission" date="2014-11" db="EMBL/GenBank/DDBJ databases">
        <title>Pan-genome of Gallibacterium spp.</title>
        <authorList>
            <person name="Kudirkiene E."/>
            <person name="Bojesen A.M."/>
        </authorList>
    </citation>
    <scope>NUCLEOTIDE SEQUENCE [LARGE SCALE GENOMIC DNA]</scope>
    <source>
        <strain evidence="8 9">59/S3/89</strain>
    </source>
</reference>
<dbReference type="SUPFAM" id="SSF54786">
    <property type="entry name" value="YcfA/nrd intein domain"/>
    <property type="match status" value="1"/>
</dbReference>
<gene>
    <name evidence="8" type="ORF">QV06_09440</name>
</gene>
<keyword evidence="5" id="KW-0378">Hydrolase</keyword>
<dbReference type="InterPro" id="IPR038570">
    <property type="entry name" value="HicA_sf"/>
</dbReference>
<accession>A0A1A7PPX8</accession>
<evidence type="ECO:0008006" key="10">
    <source>
        <dbReference type="Google" id="ProtNLM"/>
    </source>
</evidence>
<comment type="caution">
    <text evidence="8">The sequence shown here is derived from an EMBL/GenBank/DDBJ whole genome shotgun (WGS) entry which is preliminary data.</text>
</comment>
<proteinExistence type="inferred from homology"/>
<dbReference type="Gene3D" id="3.30.920.30">
    <property type="entry name" value="Hypothetical protein"/>
    <property type="match status" value="1"/>
</dbReference>
<dbReference type="RefSeq" id="WP_065237920.1">
    <property type="nucleotide sequence ID" value="NZ_JTJR01000038.1"/>
</dbReference>
<name>A0A1A7PPX8_9PAST</name>
<keyword evidence="2" id="KW-1277">Toxin-antitoxin system</keyword>
<sequence>MGSGYYDRLIKVLKQQGCYFYRQGKGSHEIWFSPLNNSYFPVAYTINSRILANKIFKQAGIDFKF</sequence>
<dbReference type="InterPro" id="IPR012933">
    <property type="entry name" value="HicA_mRNA_interferase"/>
</dbReference>
<evidence type="ECO:0000256" key="1">
    <source>
        <dbReference type="ARBA" id="ARBA00006620"/>
    </source>
</evidence>
<evidence type="ECO:0000256" key="6">
    <source>
        <dbReference type="ARBA" id="ARBA00022884"/>
    </source>
</evidence>
<keyword evidence="7" id="KW-0346">Stress response</keyword>
<dbReference type="GO" id="GO:0016787">
    <property type="term" value="F:hydrolase activity"/>
    <property type="evidence" value="ECO:0007669"/>
    <property type="project" value="UniProtKB-KW"/>
</dbReference>
<dbReference type="AlphaFoldDB" id="A0A1A7PPX8"/>
<dbReference type="PATRIC" id="fig|505345.6.peg.1919"/>
<evidence type="ECO:0000313" key="8">
    <source>
        <dbReference type="EMBL" id="OBX03796.1"/>
    </source>
</evidence>
<dbReference type="GO" id="GO:0004519">
    <property type="term" value="F:endonuclease activity"/>
    <property type="evidence" value="ECO:0007669"/>
    <property type="project" value="UniProtKB-KW"/>
</dbReference>
<evidence type="ECO:0000256" key="2">
    <source>
        <dbReference type="ARBA" id="ARBA00022649"/>
    </source>
</evidence>
<evidence type="ECO:0000256" key="4">
    <source>
        <dbReference type="ARBA" id="ARBA00022759"/>
    </source>
</evidence>
<dbReference type="GO" id="GO:0003729">
    <property type="term" value="F:mRNA binding"/>
    <property type="evidence" value="ECO:0007669"/>
    <property type="project" value="InterPro"/>
</dbReference>
<dbReference type="EMBL" id="JTJR01000038">
    <property type="protein sequence ID" value="OBX03796.1"/>
    <property type="molecule type" value="Genomic_DNA"/>
</dbReference>
<keyword evidence="4" id="KW-0255">Endonuclease</keyword>
<dbReference type="Pfam" id="PF07927">
    <property type="entry name" value="HicA_toxin"/>
    <property type="match status" value="1"/>
</dbReference>
<evidence type="ECO:0000256" key="5">
    <source>
        <dbReference type="ARBA" id="ARBA00022801"/>
    </source>
</evidence>
<dbReference type="Proteomes" id="UP000092626">
    <property type="component" value="Unassembled WGS sequence"/>
</dbReference>